<dbReference type="RefSeq" id="WP_188776648.1">
    <property type="nucleotide sequence ID" value="NZ_BMMB01000007.1"/>
</dbReference>
<reference evidence="6 7" key="1">
    <citation type="submission" date="2023-07" db="EMBL/GenBank/DDBJ databases">
        <title>Genomic Encyclopedia of Type Strains, Phase IV (KMG-IV): sequencing the most valuable type-strain genomes for metagenomic binning, comparative biology and taxonomic classification.</title>
        <authorList>
            <person name="Goeker M."/>
        </authorList>
    </citation>
    <scope>NUCLEOTIDE SEQUENCE [LARGE SCALE GENOMIC DNA]</scope>
    <source>
        <strain evidence="6 7">DSM 22170</strain>
    </source>
</reference>
<protein>
    <recommendedName>
        <fullName evidence="4 5">Flagellar hook-basal body complex protein FliE</fullName>
    </recommendedName>
</protein>
<evidence type="ECO:0000256" key="5">
    <source>
        <dbReference type="NCBIfam" id="TIGR00205"/>
    </source>
</evidence>
<comment type="caution">
    <text evidence="6">The sequence shown here is derived from an EMBL/GenBank/DDBJ whole genome shotgun (WGS) entry which is preliminary data.</text>
</comment>
<evidence type="ECO:0000313" key="6">
    <source>
        <dbReference type="EMBL" id="MDR6244718.1"/>
    </source>
</evidence>
<proteinExistence type="inferred from homology"/>
<dbReference type="Proteomes" id="UP001185028">
    <property type="component" value="Unassembled WGS sequence"/>
</dbReference>
<dbReference type="InterPro" id="IPR001624">
    <property type="entry name" value="FliE"/>
</dbReference>
<sequence>MIENTMFNNAVSSPFQMNTAMSPSKATPGEAMDQFGSYLADALEQVNSQEQSVHKLNDQFLIGKADVDQVMVAGEKSMLSLQLTAQIRNKAIEAYQEIMRTQM</sequence>
<keyword evidence="6" id="KW-0969">Cilium</keyword>
<organism evidence="6 7">
    <name type="scientific">Paenibacillus hunanensis</name>
    <dbReference type="NCBI Taxonomy" id="539262"/>
    <lineage>
        <taxon>Bacteria</taxon>
        <taxon>Bacillati</taxon>
        <taxon>Bacillota</taxon>
        <taxon>Bacilli</taxon>
        <taxon>Bacillales</taxon>
        <taxon>Paenibacillaceae</taxon>
        <taxon>Paenibacillus</taxon>
    </lineage>
</organism>
<evidence type="ECO:0000256" key="4">
    <source>
        <dbReference type="HAMAP-Rule" id="MF_00724"/>
    </source>
</evidence>
<dbReference type="PRINTS" id="PR01006">
    <property type="entry name" value="FLGHOOKFLIE"/>
</dbReference>
<keyword evidence="3 4" id="KW-0975">Bacterial flagellum</keyword>
<keyword evidence="7" id="KW-1185">Reference proteome</keyword>
<keyword evidence="6" id="KW-0966">Cell projection</keyword>
<name>A0ABU1J2L3_9BACL</name>
<dbReference type="PANTHER" id="PTHR34653:SF1">
    <property type="entry name" value="FLAGELLAR HOOK-BASAL BODY COMPLEX PROTEIN FLIE"/>
    <property type="match status" value="1"/>
</dbReference>
<evidence type="ECO:0000256" key="2">
    <source>
        <dbReference type="ARBA" id="ARBA00009272"/>
    </source>
</evidence>
<dbReference type="HAMAP" id="MF_00724">
    <property type="entry name" value="FliE"/>
    <property type="match status" value="1"/>
</dbReference>
<dbReference type="NCBIfam" id="TIGR00205">
    <property type="entry name" value="fliE"/>
    <property type="match status" value="1"/>
</dbReference>
<evidence type="ECO:0000256" key="1">
    <source>
        <dbReference type="ARBA" id="ARBA00004117"/>
    </source>
</evidence>
<dbReference type="Pfam" id="PF02049">
    <property type="entry name" value="FliE"/>
    <property type="match status" value="1"/>
</dbReference>
<evidence type="ECO:0000256" key="3">
    <source>
        <dbReference type="ARBA" id="ARBA00023143"/>
    </source>
</evidence>
<comment type="subcellular location">
    <subcellularLocation>
        <location evidence="1 4">Bacterial flagellum basal body</location>
    </subcellularLocation>
</comment>
<gene>
    <name evidence="4" type="primary">fliE</name>
    <name evidence="6" type="ORF">JOC58_002615</name>
</gene>
<dbReference type="EMBL" id="JAVDQH010000009">
    <property type="protein sequence ID" value="MDR6244718.1"/>
    <property type="molecule type" value="Genomic_DNA"/>
</dbReference>
<dbReference type="PANTHER" id="PTHR34653">
    <property type="match status" value="1"/>
</dbReference>
<accession>A0ABU1J2L3</accession>
<evidence type="ECO:0000313" key="7">
    <source>
        <dbReference type="Proteomes" id="UP001185028"/>
    </source>
</evidence>
<keyword evidence="6" id="KW-0282">Flagellum</keyword>
<comment type="similarity">
    <text evidence="2 4">Belongs to the FliE family.</text>
</comment>